<dbReference type="PROSITE" id="PS50977">
    <property type="entry name" value="HTH_TETR_2"/>
    <property type="match status" value="1"/>
</dbReference>
<organism evidence="6 7">
    <name type="scientific">Rhizobium oryziradicis</name>
    <dbReference type="NCBI Taxonomy" id="1867956"/>
    <lineage>
        <taxon>Bacteria</taxon>
        <taxon>Pseudomonadati</taxon>
        <taxon>Pseudomonadota</taxon>
        <taxon>Alphaproteobacteria</taxon>
        <taxon>Hyphomicrobiales</taxon>
        <taxon>Rhizobiaceae</taxon>
        <taxon>Rhizobium/Agrobacterium group</taxon>
        <taxon>Rhizobium</taxon>
    </lineage>
</organism>
<keyword evidence="3" id="KW-0804">Transcription</keyword>
<dbReference type="Proteomes" id="UP000186894">
    <property type="component" value="Unassembled WGS sequence"/>
</dbReference>
<accession>A0A1Q8ZKG3</accession>
<feature type="domain" description="HTH tetR-type" evidence="5">
    <location>
        <begin position="14"/>
        <end position="74"/>
    </location>
</feature>
<comment type="caution">
    <text evidence="6">The sequence shown here is derived from an EMBL/GenBank/DDBJ whole genome shotgun (WGS) entry which is preliminary data.</text>
</comment>
<dbReference type="SUPFAM" id="SSF46689">
    <property type="entry name" value="Homeodomain-like"/>
    <property type="match status" value="1"/>
</dbReference>
<keyword evidence="2 4" id="KW-0238">DNA-binding</keyword>
<dbReference type="InterPro" id="IPR009057">
    <property type="entry name" value="Homeodomain-like_sf"/>
</dbReference>
<reference evidence="6 7" key="1">
    <citation type="submission" date="2016-09" db="EMBL/GenBank/DDBJ databases">
        <title>Rhizobium oryziradicis sp. nov., isolated from the root of rice.</title>
        <authorList>
            <person name="Zhao J."/>
            <person name="Zhang X."/>
        </authorList>
    </citation>
    <scope>NUCLEOTIDE SEQUENCE [LARGE SCALE GENOMIC DNA]</scope>
    <source>
        <strain evidence="6 7">N19</strain>
    </source>
</reference>
<evidence type="ECO:0000256" key="3">
    <source>
        <dbReference type="ARBA" id="ARBA00023163"/>
    </source>
</evidence>
<evidence type="ECO:0000313" key="7">
    <source>
        <dbReference type="Proteomes" id="UP000186894"/>
    </source>
</evidence>
<dbReference type="Pfam" id="PF00440">
    <property type="entry name" value="TetR_N"/>
    <property type="match status" value="1"/>
</dbReference>
<keyword evidence="1" id="KW-0805">Transcription regulation</keyword>
<dbReference type="GO" id="GO:0003700">
    <property type="term" value="F:DNA-binding transcription factor activity"/>
    <property type="evidence" value="ECO:0007669"/>
    <property type="project" value="TreeGrafter"/>
</dbReference>
<dbReference type="RefSeq" id="WP_075641854.1">
    <property type="nucleotide sequence ID" value="NZ_MKIM01000033.1"/>
</dbReference>
<dbReference type="InterPro" id="IPR041478">
    <property type="entry name" value="TetR_C_27"/>
</dbReference>
<dbReference type="EMBL" id="MKIM01000033">
    <property type="protein sequence ID" value="OLP42384.1"/>
    <property type="molecule type" value="Genomic_DNA"/>
</dbReference>
<evidence type="ECO:0000256" key="4">
    <source>
        <dbReference type="PROSITE-ProRule" id="PRU00335"/>
    </source>
</evidence>
<dbReference type="InterPro" id="IPR036271">
    <property type="entry name" value="Tet_transcr_reg_TetR-rel_C_sf"/>
</dbReference>
<dbReference type="STRING" id="1867956.BJF95_13150"/>
<proteinExistence type="predicted"/>
<keyword evidence="7" id="KW-1185">Reference proteome</keyword>
<feature type="DNA-binding region" description="H-T-H motif" evidence="4">
    <location>
        <begin position="37"/>
        <end position="56"/>
    </location>
</feature>
<name>A0A1Q8ZKG3_9HYPH</name>
<dbReference type="GO" id="GO:0000976">
    <property type="term" value="F:transcription cis-regulatory region binding"/>
    <property type="evidence" value="ECO:0007669"/>
    <property type="project" value="TreeGrafter"/>
</dbReference>
<evidence type="ECO:0000256" key="2">
    <source>
        <dbReference type="ARBA" id="ARBA00023125"/>
    </source>
</evidence>
<evidence type="ECO:0000259" key="5">
    <source>
        <dbReference type="PROSITE" id="PS50977"/>
    </source>
</evidence>
<dbReference type="SUPFAM" id="SSF48498">
    <property type="entry name" value="Tetracyclin repressor-like, C-terminal domain"/>
    <property type="match status" value="1"/>
</dbReference>
<dbReference type="PANTHER" id="PTHR30055">
    <property type="entry name" value="HTH-TYPE TRANSCRIPTIONAL REGULATOR RUTR"/>
    <property type="match status" value="1"/>
</dbReference>
<dbReference type="OrthoDB" id="9802802at2"/>
<evidence type="ECO:0000256" key="1">
    <source>
        <dbReference type="ARBA" id="ARBA00023015"/>
    </source>
</evidence>
<protein>
    <submittedName>
        <fullName evidence="6">TetR family transcriptional regulator</fullName>
    </submittedName>
</protein>
<evidence type="ECO:0000313" key="6">
    <source>
        <dbReference type="EMBL" id="OLP42384.1"/>
    </source>
</evidence>
<dbReference type="Gene3D" id="1.10.357.10">
    <property type="entry name" value="Tetracycline Repressor, domain 2"/>
    <property type="match status" value="1"/>
</dbReference>
<dbReference type="AlphaFoldDB" id="A0A1Q8ZKG3"/>
<sequence length="209" mass="23814">MIEQSESPPDLVKQQNIDRILASAERLFRQYGYTKTNVADIARDLGMSAGNIYRFFPTKAAIHQALAERILDVLYRNAWNIFHSDLSVCDRLRRYAQMNYQYTLDMMISENKVYEMVVVAMEQHWTVVKTHMDRVSLLMQSVIREGIDAGDFPEQDEAIAARCLSASLAQISHPVLVAQCYVENHEPSVSQLIEFGLNSLKYGSSCRAS</sequence>
<dbReference type="InterPro" id="IPR050109">
    <property type="entry name" value="HTH-type_TetR-like_transc_reg"/>
</dbReference>
<gene>
    <name evidence="6" type="ORF">BJF95_13150</name>
</gene>
<dbReference type="InterPro" id="IPR001647">
    <property type="entry name" value="HTH_TetR"/>
</dbReference>
<dbReference type="PANTHER" id="PTHR30055:SF151">
    <property type="entry name" value="TRANSCRIPTIONAL REGULATORY PROTEIN"/>
    <property type="match status" value="1"/>
</dbReference>
<dbReference type="PRINTS" id="PR00455">
    <property type="entry name" value="HTHTETR"/>
</dbReference>
<dbReference type="Pfam" id="PF17935">
    <property type="entry name" value="TetR_C_27"/>
    <property type="match status" value="1"/>
</dbReference>